<dbReference type="STRING" id="185761.SAMN05660282_01349"/>
<dbReference type="SUPFAM" id="SSF52788">
    <property type="entry name" value="Phosphotyrosine protein phosphatases I"/>
    <property type="match status" value="1"/>
</dbReference>
<dbReference type="RefSeq" id="WP_177180096.1">
    <property type="nucleotide sequence ID" value="NZ_FOPJ01000007.1"/>
</dbReference>
<dbReference type="PRINTS" id="PR00719">
    <property type="entry name" value="LMWPTPASE"/>
</dbReference>
<name>A0A1I2T9V1_9CORY</name>
<organism evidence="6 7">
    <name type="scientific">Corynebacterium spheniscorum</name>
    <dbReference type="NCBI Taxonomy" id="185761"/>
    <lineage>
        <taxon>Bacteria</taxon>
        <taxon>Bacillati</taxon>
        <taxon>Actinomycetota</taxon>
        <taxon>Actinomycetes</taxon>
        <taxon>Mycobacteriales</taxon>
        <taxon>Corynebacteriaceae</taxon>
        <taxon>Corynebacterium</taxon>
    </lineage>
</organism>
<dbReference type="Gene3D" id="3.40.50.2300">
    <property type="match status" value="1"/>
</dbReference>
<dbReference type="AlphaFoldDB" id="A0A1I2T9V1"/>
<sequence>MNTVLFICQGNICRSPMAETLTRQYFPQVDPSRIRSAGLGAVVGAGMDGRSKAALAAANIPADASFVSRQFTAPMVDNALVLTMSQRQSAELAKLAPNAIPRTFTLGELAALCRTYPGESVKHMHRSRRLIEPAPDIPDPVREDPEVFHRTLELIDDYLRDIDDLFADWFEL</sequence>
<dbReference type="InterPro" id="IPR023485">
    <property type="entry name" value="Ptyr_pPase"/>
</dbReference>
<evidence type="ECO:0000256" key="1">
    <source>
        <dbReference type="ARBA" id="ARBA00011063"/>
    </source>
</evidence>
<evidence type="ECO:0000256" key="3">
    <source>
        <dbReference type="ARBA" id="ARBA00022912"/>
    </source>
</evidence>
<protein>
    <submittedName>
        <fullName evidence="6">Protein-tyrosine phosphatase</fullName>
    </submittedName>
</protein>
<dbReference type="PANTHER" id="PTHR11717:SF31">
    <property type="entry name" value="LOW MOLECULAR WEIGHT PROTEIN-TYROSINE-PHOSPHATASE ETP-RELATED"/>
    <property type="match status" value="1"/>
</dbReference>
<dbReference type="PANTHER" id="PTHR11717">
    <property type="entry name" value="LOW MOLECULAR WEIGHT PROTEIN TYROSINE PHOSPHATASE"/>
    <property type="match status" value="1"/>
</dbReference>
<dbReference type="Pfam" id="PF01451">
    <property type="entry name" value="LMWPc"/>
    <property type="match status" value="1"/>
</dbReference>
<dbReference type="GO" id="GO:0004725">
    <property type="term" value="F:protein tyrosine phosphatase activity"/>
    <property type="evidence" value="ECO:0007669"/>
    <property type="project" value="InterPro"/>
</dbReference>
<dbReference type="Proteomes" id="UP000199065">
    <property type="component" value="Unassembled WGS sequence"/>
</dbReference>
<dbReference type="InterPro" id="IPR017867">
    <property type="entry name" value="Tyr_phospatase_low_mol_wt"/>
</dbReference>
<feature type="active site" description="Nucleophile" evidence="4">
    <location>
        <position position="8"/>
    </location>
</feature>
<dbReference type="InterPro" id="IPR036196">
    <property type="entry name" value="Ptyr_pPase_sf"/>
</dbReference>
<dbReference type="EMBL" id="FOPJ01000007">
    <property type="protein sequence ID" value="SFG60017.1"/>
    <property type="molecule type" value="Genomic_DNA"/>
</dbReference>
<dbReference type="InterPro" id="IPR050438">
    <property type="entry name" value="LMW_PTPase"/>
</dbReference>
<gene>
    <name evidence="6" type="ORF">SAMN05660282_01349</name>
</gene>
<proteinExistence type="inferred from homology"/>
<keyword evidence="3" id="KW-0904">Protein phosphatase</keyword>
<reference evidence="6 7" key="1">
    <citation type="submission" date="2016-10" db="EMBL/GenBank/DDBJ databases">
        <authorList>
            <person name="de Groot N.N."/>
        </authorList>
    </citation>
    <scope>NUCLEOTIDE SEQUENCE [LARGE SCALE GENOMIC DNA]</scope>
    <source>
        <strain>J11</strain>
        <strain evidence="7">PG 39</strain>
    </source>
</reference>
<accession>A0A1I2T9V1</accession>
<evidence type="ECO:0000313" key="7">
    <source>
        <dbReference type="Proteomes" id="UP000199065"/>
    </source>
</evidence>
<dbReference type="SMART" id="SM00226">
    <property type="entry name" value="LMWPc"/>
    <property type="match status" value="1"/>
</dbReference>
<keyword evidence="2" id="KW-0378">Hydrolase</keyword>
<evidence type="ECO:0000256" key="2">
    <source>
        <dbReference type="ARBA" id="ARBA00022801"/>
    </source>
</evidence>
<evidence type="ECO:0000313" key="6">
    <source>
        <dbReference type="EMBL" id="SFG60017.1"/>
    </source>
</evidence>
<keyword evidence="7" id="KW-1185">Reference proteome</keyword>
<feature type="active site" evidence="4">
    <location>
        <position position="14"/>
    </location>
</feature>
<evidence type="ECO:0000259" key="5">
    <source>
        <dbReference type="SMART" id="SM00226"/>
    </source>
</evidence>
<comment type="similarity">
    <text evidence="1">Belongs to the low molecular weight phosphotyrosine protein phosphatase family.</text>
</comment>
<evidence type="ECO:0000256" key="4">
    <source>
        <dbReference type="PIRSR" id="PIRSR617867-1"/>
    </source>
</evidence>
<feature type="domain" description="Phosphotyrosine protein phosphatase I" evidence="5">
    <location>
        <begin position="2"/>
        <end position="165"/>
    </location>
</feature>